<dbReference type="InterPro" id="IPR005511">
    <property type="entry name" value="SMP-30"/>
</dbReference>
<evidence type="ECO:0000313" key="4">
    <source>
        <dbReference type="Proteomes" id="UP000577724"/>
    </source>
</evidence>
<evidence type="ECO:0000256" key="1">
    <source>
        <dbReference type="ARBA" id="ARBA00008853"/>
    </source>
</evidence>
<dbReference type="InterPro" id="IPR011042">
    <property type="entry name" value="6-blade_b-propeller_TolB-like"/>
</dbReference>
<reference evidence="3 4" key="1">
    <citation type="submission" date="2020-05" db="EMBL/GenBank/DDBJ databases">
        <title>Genome Sequencing of Type Strains.</title>
        <authorList>
            <person name="Lemaire J.F."/>
            <person name="Inderbitzin P."/>
            <person name="Gregorio O.A."/>
            <person name="Collins S.B."/>
            <person name="Wespe N."/>
            <person name="Knight-Connoni V."/>
        </authorList>
    </citation>
    <scope>NUCLEOTIDE SEQUENCE [LARGE SCALE GENOMIC DNA]</scope>
    <source>
        <strain evidence="3 4">DSM 19942</strain>
    </source>
</reference>
<comment type="similarity">
    <text evidence="1">Belongs to the SMP-30/CGR1 family.</text>
</comment>
<comment type="caution">
    <text evidence="3">The sequence shown here is derived from an EMBL/GenBank/DDBJ whole genome shotgun (WGS) entry which is preliminary data.</text>
</comment>
<evidence type="ECO:0000259" key="2">
    <source>
        <dbReference type="Pfam" id="PF08450"/>
    </source>
</evidence>
<evidence type="ECO:0000313" key="3">
    <source>
        <dbReference type="EMBL" id="NUU54378.1"/>
    </source>
</evidence>
<dbReference type="PANTHER" id="PTHR10907">
    <property type="entry name" value="REGUCALCIN"/>
    <property type="match status" value="1"/>
</dbReference>
<dbReference type="SUPFAM" id="SSF63829">
    <property type="entry name" value="Calcium-dependent phosphotriesterase"/>
    <property type="match status" value="1"/>
</dbReference>
<dbReference type="Gene3D" id="2.120.10.30">
    <property type="entry name" value="TolB, C-terminal domain"/>
    <property type="match status" value="1"/>
</dbReference>
<dbReference type="Proteomes" id="UP000577724">
    <property type="component" value="Unassembled WGS sequence"/>
</dbReference>
<accession>A0ABX2MK06</accession>
<organism evidence="3 4">
    <name type="scientific">Paenibacillus taichungensis</name>
    <dbReference type="NCBI Taxonomy" id="484184"/>
    <lineage>
        <taxon>Bacteria</taxon>
        <taxon>Bacillati</taxon>
        <taxon>Bacillota</taxon>
        <taxon>Bacilli</taxon>
        <taxon>Bacillales</taxon>
        <taxon>Paenibacillaceae</taxon>
        <taxon>Paenibacillus</taxon>
    </lineage>
</organism>
<dbReference type="RefSeq" id="WP_175381549.1">
    <property type="nucleotide sequence ID" value="NZ_CBCRYD010000006.1"/>
</dbReference>
<dbReference type="InterPro" id="IPR013658">
    <property type="entry name" value="SGL"/>
</dbReference>
<keyword evidence="4" id="KW-1185">Reference proteome</keyword>
<proteinExistence type="inferred from homology"/>
<protein>
    <submittedName>
        <fullName evidence="3">SMP-30/gluconolactonase/LRE family protein</fullName>
    </submittedName>
</protein>
<sequence length="300" mass="33215">MSDLNIAVHTPALLGEGPSWDTEHNRLLWVDIESYKIHVYVPATGEDRTYDVGEHVGAVVPYHDDEVVVALRSGFHTYNLLTGELQPIEDPEKGKDNNRFNDGKCDALGRFWAGTMSMNNESKAGAFYCLEEGQKPVRTLFRDVSTSNGLGWSPDQQNMYYIDTPTRSIDRFDFDLAAGEITNRTSVIAIPEEFGYPDGMTVDSEGMLWVAHWGGGRVTRWNPHTAELMQQIVVPADQVTSCCFGGPELEDLYITTARIGIREERLTETPNAGSLFVVRPGVKGQKTYAFGGGAAKSDTK</sequence>
<feature type="domain" description="SMP-30/Gluconolactonase/LRE-like region" evidence="2">
    <location>
        <begin position="14"/>
        <end position="258"/>
    </location>
</feature>
<name>A0ABX2MK06_9BACL</name>
<dbReference type="PANTHER" id="PTHR10907:SF47">
    <property type="entry name" value="REGUCALCIN"/>
    <property type="match status" value="1"/>
</dbReference>
<dbReference type="EMBL" id="JABMCC010000105">
    <property type="protein sequence ID" value="NUU54378.1"/>
    <property type="molecule type" value="Genomic_DNA"/>
</dbReference>
<dbReference type="PRINTS" id="PR01790">
    <property type="entry name" value="SMP30FAMILY"/>
</dbReference>
<dbReference type="Pfam" id="PF08450">
    <property type="entry name" value="SGL"/>
    <property type="match status" value="1"/>
</dbReference>
<dbReference type="GeneID" id="97130996"/>
<gene>
    <name evidence="3" type="ORF">HP548_09795</name>
</gene>